<dbReference type="RefSeq" id="WP_074704321.1">
    <property type="nucleotide sequence ID" value="NZ_FNOP01000002.1"/>
</dbReference>
<evidence type="ECO:0000313" key="2">
    <source>
        <dbReference type="EMBL" id="SDW49306.1"/>
    </source>
</evidence>
<reference evidence="2 3" key="1">
    <citation type="submission" date="2016-10" db="EMBL/GenBank/DDBJ databases">
        <authorList>
            <person name="Varghese N."/>
            <person name="Submissions S."/>
        </authorList>
    </citation>
    <scope>NUCLEOTIDE SEQUENCE [LARGE SCALE GENOMIC DNA]</scope>
    <source>
        <strain evidence="2 3">WCC6</strain>
    </source>
</reference>
<feature type="domain" description="Transposase IS200-like" evidence="1">
    <location>
        <begin position="16"/>
        <end position="139"/>
    </location>
</feature>
<organism evidence="2 3">
    <name type="scientific">Acidaminococcus fermentans</name>
    <dbReference type="NCBI Taxonomy" id="905"/>
    <lineage>
        <taxon>Bacteria</taxon>
        <taxon>Bacillati</taxon>
        <taxon>Bacillota</taxon>
        <taxon>Negativicutes</taxon>
        <taxon>Acidaminococcales</taxon>
        <taxon>Acidaminococcaceae</taxon>
        <taxon>Acidaminococcus</taxon>
    </lineage>
</organism>
<comment type="caution">
    <text evidence="2">The sequence shown here is derived from an EMBL/GenBank/DDBJ whole genome shotgun (WGS) entry which is preliminary data.</text>
</comment>
<dbReference type="PANTHER" id="PTHR36966">
    <property type="entry name" value="REP-ASSOCIATED TYROSINE TRANSPOSASE"/>
    <property type="match status" value="1"/>
</dbReference>
<proteinExistence type="predicted"/>
<dbReference type="InterPro" id="IPR002686">
    <property type="entry name" value="Transposase_17"/>
</dbReference>
<dbReference type="GO" id="GO:0006313">
    <property type="term" value="P:DNA transposition"/>
    <property type="evidence" value="ECO:0007669"/>
    <property type="project" value="InterPro"/>
</dbReference>
<protein>
    <submittedName>
        <fullName evidence="2">REP element-mobilizing transposase RayT</fullName>
    </submittedName>
</protein>
<evidence type="ECO:0000259" key="1">
    <source>
        <dbReference type="SMART" id="SM01321"/>
    </source>
</evidence>
<dbReference type="SUPFAM" id="SSF143422">
    <property type="entry name" value="Transposase IS200-like"/>
    <property type="match status" value="1"/>
</dbReference>
<name>A0A1H2TZH3_ACIFE</name>
<dbReference type="Proteomes" id="UP000182379">
    <property type="component" value="Unassembled WGS sequence"/>
</dbReference>
<dbReference type="GO" id="GO:0043565">
    <property type="term" value="F:sequence-specific DNA binding"/>
    <property type="evidence" value="ECO:0007669"/>
    <property type="project" value="TreeGrafter"/>
</dbReference>
<dbReference type="Gene3D" id="3.30.70.1290">
    <property type="entry name" value="Transposase IS200-like"/>
    <property type="match status" value="1"/>
</dbReference>
<dbReference type="GO" id="GO:0004803">
    <property type="term" value="F:transposase activity"/>
    <property type="evidence" value="ECO:0007669"/>
    <property type="project" value="InterPro"/>
</dbReference>
<accession>A0A1H2TZH3</accession>
<dbReference type="PANTHER" id="PTHR36966:SF1">
    <property type="entry name" value="REP-ASSOCIATED TYROSINE TRANSPOSASE"/>
    <property type="match status" value="1"/>
</dbReference>
<dbReference type="EMBL" id="FNOP01000002">
    <property type="protein sequence ID" value="SDW49306.1"/>
    <property type="molecule type" value="Genomic_DNA"/>
</dbReference>
<dbReference type="InterPro" id="IPR036515">
    <property type="entry name" value="Transposase_17_sf"/>
</dbReference>
<dbReference type="SMART" id="SM01321">
    <property type="entry name" value="Y1_Tnp"/>
    <property type="match status" value="1"/>
</dbReference>
<dbReference type="InterPro" id="IPR052715">
    <property type="entry name" value="RAYT_transposase"/>
</dbReference>
<sequence>MLHTRKNPHLSHYDYSQNGCYFITLCTEKRKMLLGSISAGQLELSFLGGTADNELSVLGRFFEDIAIPEKIIMPNHIHFIVQIQQTGNHCPLSVGWFVNLYKGRVSRKAGYPVWQRGYYEHIIRTREEYIRMSQYIRNNPAQWALDQYNRQEEIIAQRNQGRIR</sequence>
<dbReference type="AlphaFoldDB" id="A0A1H2TZH3"/>
<evidence type="ECO:0000313" key="3">
    <source>
        <dbReference type="Proteomes" id="UP000182379"/>
    </source>
</evidence>
<gene>
    <name evidence="2" type="ORF">SAMN05216495_10254</name>
</gene>